<evidence type="ECO:0000256" key="1">
    <source>
        <dbReference type="ARBA" id="ARBA00022686"/>
    </source>
</evidence>
<sequence>MAVVVLTPGANVGIPECSRILVAVGWEPKSVAGMEIDASVFMVKADGKVPDDGYFVFYGAQSSPDGSVRFLPSPPTGFASDVQAFEVEPGKVSADVESIDVCVTLHEGQVRGQSFGSLTGVFARLVDPSSGHEVARFDLPVAGMKETAITLAKVYRRNGQWKIRAVGQGFVGGLAPLARQYGVDVADDASTPPPVQEKPAPPPPPPAPKPVSLTKVTLEKRGQSVSLEKKAGEGFGEIVFNLNWNQRPEKKGGFLGRILGGNKGIDLDLGCLWELEDGDKGVIQALGEAWGEYRSEPFIRHAGDDRTGAIAQGENIRINGDKLSKIKRILVFAFIYEGVPNWAAADGVATVKVPGQHDIEVRLDNPASGQGMCAIALIENDKGKLKVTKEEQYFRGHLDMDKAYRWGLRWVAGSKN</sequence>
<name>H8FWG2_MAGML</name>
<dbReference type="Pfam" id="PF02342">
    <property type="entry name" value="TerD"/>
    <property type="match status" value="1"/>
</dbReference>
<dbReference type="InterPro" id="IPR003325">
    <property type="entry name" value="TerD"/>
</dbReference>
<dbReference type="eggNOG" id="COG2310">
    <property type="taxonomic scope" value="Bacteria"/>
</dbReference>
<feature type="domain" description="TerD" evidence="3">
    <location>
        <begin position="5"/>
        <end position="181"/>
    </location>
</feature>
<dbReference type="RefSeq" id="WP_002730470.1">
    <property type="nucleotide sequence ID" value="NZ_CAHP01000035.1"/>
</dbReference>
<comment type="caution">
    <text evidence="4">The sequence shown here is derived from an EMBL/GenBank/DDBJ whole genome shotgun (WGS) entry which is preliminary data.</text>
</comment>
<protein>
    <submittedName>
        <fullName evidence="4">Tellurium resistance protein terA</fullName>
    </submittedName>
</protein>
<dbReference type="CDD" id="cd06974">
    <property type="entry name" value="TerD_like"/>
    <property type="match status" value="2"/>
</dbReference>
<evidence type="ECO:0000256" key="2">
    <source>
        <dbReference type="SAM" id="MobiDB-lite"/>
    </source>
</evidence>
<feature type="compositionally biased region" description="Pro residues" evidence="2">
    <location>
        <begin position="191"/>
        <end position="209"/>
    </location>
</feature>
<gene>
    <name evidence="4" type="primary">terA</name>
    <name evidence="4" type="ORF">PHAMO_400081</name>
</gene>
<proteinExistence type="predicted"/>
<dbReference type="InterPro" id="IPR051324">
    <property type="entry name" value="Stress/Tellurium_Resist"/>
</dbReference>
<dbReference type="eggNOG" id="COG4110">
    <property type="taxonomic scope" value="Bacteria"/>
</dbReference>
<evidence type="ECO:0000259" key="3">
    <source>
        <dbReference type="Pfam" id="PF02342"/>
    </source>
</evidence>
<dbReference type="InterPro" id="IPR017115">
    <property type="entry name" value="Tellurite_resistance_TerA"/>
</dbReference>
<dbReference type="PIRSF" id="PIRSF037118">
    <property type="entry name" value="Tellurite_resistance_TerA"/>
    <property type="match status" value="1"/>
</dbReference>
<accession>H8FWG2</accession>
<dbReference type="STRING" id="1150626.PHAMO_400081"/>
<dbReference type="AlphaFoldDB" id="H8FWG2"/>
<dbReference type="OrthoDB" id="570928at2"/>
<feature type="region of interest" description="Disordered" evidence="2">
    <location>
        <begin position="185"/>
        <end position="211"/>
    </location>
</feature>
<keyword evidence="1" id="KW-0778">Tellurium resistance</keyword>
<dbReference type="EMBL" id="CAHP01000035">
    <property type="protein sequence ID" value="CCG42700.1"/>
    <property type="molecule type" value="Genomic_DNA"/>
</dbReference>
<organism evidence="4 5">
    <name type="scientific">Magnetospirillum molischianum DSM 120</name>
    <dbReference type="NCBI Taxonomy" id="1150626"/>
    <lineage>
        <taxon>Bacteria</taxon>
        <taxon>Pseudomonadati</taxon>
        <taxon>Pseudomonadota</taxon>
        <taxon>Alphaproteobacteria</taxon>
        <taxon>Rhodospirillales</taxon>
        <taxon>Rhodospirillaceae</taxon>
        <taxon>Magnetospirillum</taxon>
    </lineage>
</organism>
<dbReference type="GO" id="GO:0046690">
    <property type="term" value="P:response to tellurium ion"/>
    <property type="evidence" value="ECO:0007669"/>
    <property type="project" value="UniProtKB-KW"/>
</dbReference>
<keyword evidence="5" id="KW-1185">Reference proteome</keyword>
<reference evidence="4 5" key="1">
    <citation type="journal article" date="2012" name="J. Bacteriol.">
        <title>Draft Genome Sequence of the Purple Photosynthetic Bacterium Phaeospirillum molischianum DSM120, a Particularly Versatile Bacterium.</title>
        <authorList>
            <person name="Duquesne K."/>
            <person name="Prima V."/>
            <person name="Ji B."/>
            <person name="Rouy Z."/>
            <person name="Medigue C."/>
            <person name="Talla E."/>
            <person name="Sturgis J.N."/>
        </authorList>
    </citation>
    <scope>NUCLEOTIDE SEQUENCE [LARGE SCALE GENOMIC DNA]</scope>
    <source>
        <strain evidence="5">DSM120</strain>
    </source>
</reference>
<evidence type="ECO:0000313" key="5">
    <source>
        <dbReference type="Proteomes" id="UP000004169"/>
    </source>
</evidence>
<evidence type="ECO:0000313" key="4">
    <source>
        <dbReference type="EMBL" id="CCG42700.1"/>
    </source>
</evidence>
<dbReference type="Gene3D" id="2.60.60.30">
    <property type="entry name" value="sav2460 like domains"/>
    <property type="match status" value="2"/>
</dbReference>
<dbReference type="Proteomes" id="UP000004169">
    <property type="component" value="Unassembled WGS sequence"/>
</dbReference>
<dbReference type="PANTHER" id="PTHR32097">
    <property type="entry name" value="CAMP-BINDING PROTEIN 1-RELATED"/>
    <property type="match status" value="1"/>
</dbReference>
<dbReference type="PANTHER" id="PTHR32097:SF17">
    <property type="entry name" value="CAMP-BINDING PROTEIN 1-RELATED"/>
    <property type="match status" value="1"/>
</dbReference>